<dbReference type="InterPro" id="IPR036084">
    <property type="entry name" value="Ser_inhib-like_sf"/>
</dbReference>
<evidence type="ECO:0000313" key="7">
    <source>
        <dbReference type="WBParaSite" id="PDA_v2.g10520.t1"/>
    </source>
</evidence>
<evidence type="ECO:0000259" key="5">
    <source>
        <dbReference type="Pfam" id="PF01826"/>
    </source>
</evidence>
<dbReference type="PANTHER" id="PTHR23259:SF82">
    <property type="entry name" value="SERINE PROTEASE INHIBITOR 1 PROTEIN"/>
    <property type="match status" value="1"/>
</dbReference>
<feature type="signal peptide" evidence="4">
    <location>
        <begin position="1"/>
        <end position="20"/>
    </location>
</feature>
<evidence type="ECO:0000256" key="2">
    <source>
        <dbReference type="ARBA" id="ARBA00022900"/>
    </source>
</evidence>
<reference evidence="7" key="1">
    <citation type="submission" date="2022-11" db="UniProtKB">
        <authorList>
            <consortium name="WormBaseParasite"/>
        </authorList>
    </citation>
    <scope>IDENTIFICATION</scope>
</reference>
<dbReference type="WBParaSite" id="PDA_v2.g10520.t1">
    <property type="protein sequence ID" value="PDA_v2.g10520.t1"/>
    <property type="gene ID" value="PDA_v2.g10520"/>
</dbReference>
<dbReference type="InterPro" id="IPR051368">
    <property type="entry name" value="SerProtInhib-TIL_Domain"/>
</dbReference>
<keyword evidence="4" id="KW-0732">Signal</keyword>
<sequence>MNTKFIAIFIGVIFISAVNSQTTDVTSNDINECGENEIWNECGSPCPPKCGQFKRPMCMTVCIPSCQCTRGFVRDSQGKCIPPQKCPIKAMPFPEDPVGPQLPPIQ</sequence>
<feature type="domain" description="TIL" evidence="5">
    <location>
        <begin position="33"/>
        <end position="86"/>
    </location>
</feature>
<dbReference type="Proteomes" id="UP000887578">
    <property type="component" value="Unplaced"/>
</dbReference>
<organism evidence="6 7">
    <name type="scientific">Panagrolaimus davidi</name>
    <dbReference type="NCBI Taxonomy" id="227884"/>
    <lineage>
        <taxon>Eukaryota</taxon>
        <taxon>Metazoa</taxon>
        <taxon>Ecdysozoa</taxon>
        <taxon>Nematoda</taxon>
        <taxon>Chromadorea</taxon>
        <taxon>Rhabditida</taxon>
        <taxon>Tylenchina</taxon>
        <taxon>Panagrolaimomorpha</taxon>
        <taxon>Panagrolaimoidea</taxon>
        <taxon>Panagrolaimidae</taxon>
        <taxon>Panagrolaimus</taxon>
    </lineage>
</organism>
<dbReference type="SUPFAM" id="SSF57567">
    <property type="entry name" value="Serine protease inhibitors"/>
    <property type="match status" value="1"/>
</dbReference>
<feature type="chain" id="PRO_5038000787" evidence="4">
    <location>
        <begin position="21"/>
        <end position="106"/>
    </location>
</feature>
<dbReference type="PANTHER" id="PTHR23259">
    <property type="entry name" value="RIDDLE"/>
    <property type="match status" value="1"/>
</dbReference>
<name>A0A914NYN6_9BILA</name>
<evidence type="ECO:0000256" key="4">
    <source>
        <dbReference type="SAM" id="SignalP"/>
    </source>
</evidence>
<evidence type="ECO:0000256" key="3">
    <source>
        <dbReference type="ARBA" id="ARBA00023157"/>
    </source>
</evidence>
<protein>
    <submittedName>
        <fullName evidence="7">TIL domain-containing protein</fullName>
    </submittedName>
</protein>
<dbReference type="GO" id="GO:0004867">
    <property type="term" value="F:serine-type endopeptidase inhibitor activity"/>
    <property type="evidence" value="ECO:0007669"/>
    <property type="project" value="UniProtKB-KW"/>
</dbReference>
<dbReference type="Pfam" id="PF01826">
    <property type="entry name" value="TIL"/>
    <property type="match status" value="1"/>
</dbReference>
<dbReference type="InterPro" id="IPR002919">
    <property type="entry name" value="TIL_dom"/>
</dbReference>
<keyword evidence="3" id="KW-1015">Disulfide bond</keyword>
<dbReference type="Gene3D" id="2.10.25.10">
    <property type="entry name" value="Laminin"/>
    <property type="match status" value="1"/>
</dbReference>
<keyword evidence="2" id="KW-0722">Serine protease inhibitor</keyword>
<evidence type="ECO:0000313" key="6">
    <source>
        <dbReference type="Proteomes" id="UP000887578"/>
    </source>
</evidence>
<keyword evidence="6" id="KW-1185">Reference proteome</keyword>
<proteinExistence type="predicted"/>
<keyword evidence="1" id="KW-0646">Protease inhibitor</keyword>
<evidence type="ECO:0000256" key="1">
    <source>
        <dbReference type="ARBA" id="ARBA00022690"/>
    </source>
</evidence>
<dbReference type="AlphaFoldDB" id="A0A914NYN6"/>
<accession>A0A914NYN6</accession>
<dbReference type="CDD" id="cd19941">
    <property type="entry name" value="TIL"/>
    <property type="match status" value="1"/>
</dbReference>